<comment type="caution">
    <text evidence="1">The sequence shown here is derived from an EMBL/GenBank/DDBJ whole genome shotgun (WGS) entry which is preliminary data.</text>
</comment>
<dbReference type="InterPro" id="IPR038296">
    <property type="entry name" value="ParD_sf"/>
</dbReference>
<keyword evidence="2" id="KW-1185">Reference proteome</keyword>
<accession>A0ABQ1J365</accession>
<name>A0ABQ1J365_9SPHN</name>
<dbReference type="RefSeq" id="WP_188513481.1">
    <property type="nucleotide sequence ID" value="NZ_BMGD01000002.1"/>
</dbReference>
<dbReference type="Proteomes" id="UP000614261">
    <property type="component" value="Unassembled WGS sequence"/>
</dbReference>
<protein>
    <recommendedName>
        <fullName evidence="3">Addiction module antitoxin</fullName>
    </recommendedName>
</protein>
<dbReference type="Gene3D" id="6.10.10.120">
    <property type="entry name" value="Antitoxin ParD1-like"/>
    <property type="match status" value="1"/>
</dbReference>
<proteinExistence type="predicted"/>
<evidence type="ECO:0000313" key="2">
    <source>
        <dbReference type="Proteomes" id="UP000614261"/>
    </source>
</evidence>
<evidence type="ECO:0008006" key="3">
    <source>
        <dbReference type="Google" id="ProtNLM"/>
    </source>
</evidence>
<sequence length="79" mass="8873">MTDMTISVSPALKQWIDERVALGQYADAAEYMHDLLRRDQADTSWLRARIEEGLASPIIDAEPEDVLDAIMAEDPDLRG</sequence>
<evidence type="ECO:0000313" key="1">
    <source>
        <dbReference type="EMBL" id="GGB58803.1"/>
    </source>
</evidence>
<organism evidence="1 2">
    <name type="scientific">Blastomonas aquatica</name>
    <dbReference type="NCBI Taxonomy" id="1510276"/>
    <lineage>
        <taxon>Bacteria</taxon>
        <taxon>Pseudomonadati</taxon>
        <taxon>Pseudomonadota</taxon>
        <taxon>Alphaproteobacteria</taxon>
        <taxon>Sphingomonadales</taxon>
        <taxon>Sphingomonadaceae</taxon>
        <taxon>Blastomonas</taxon>
    </lineage>
</organism>
<dbReference type="InterPro" id="IPR010985">
    <property type="entry name" value="Ribbon_hlx_hlx"/>
</dbReference>
<reference evidence="2" key="1">
    <citation type="journal article" date="2019" name="Int. J. Syst. Evol. Microbiol.">
        <title>The Global Catalogue of Microorganisms (GCM) 10K type strain sequencing project: providing services to taxonomists for standard genome sequencing and annotation.</title>
        <authorList>
            <consortium name="The Broad Institute Genomics Platform"/>
            <consortium name="The Broad Institute Genome Sequencing Center for Infectious Disease"/>
            <person name="Wu L."/>
            <person name="Ma J."/>
        </authorList>
    </citation>
    <scope>NUCLEOTIDE SEQUENCE [LARGE SCALE GENOMIC DNA]</scope>
    <source>
        <strain evidence="2">CGMCC 1.12851</strain>
    </source>
</reference>
<dbReference type="SUPFAM" id="SSF47598">
    <property type="entry name" value="Ribbon-helix-helix"/>
    <property type="match status" value="1"/>
</dbReference>
<dbReference type="EMBL" id="BMGD01000002">
    <property type="protein sequence ID" value="GGB58803.1"/>
    <property type="molecule type" value="Genomic_DNA"/>
</dbReference>
<gene>
    <name evidence="1" type="ORF">GCM10010833_11990</name>
</gene>